<evidence type="ECO:0000256" key="5">
    <source>
        <dbReference type="ARBA" id="ARBA00023136"/>
    </source>
</evidence>
<evidence type="ECO:0000313" key="8">
    <source>
        <dbReference type="EMBL" id="ATB33169.1"/>
    </source>
</evidence>
<keyword evidence="3 6" id="KW-0812">Transmembrane</keyword>
<dbReference type="Pfam" id="PF07690">
    <property type="entry name" value="MFS_1"/>
    <property type="match status" value="1"/>
</dbReference>
<dbReference type="PROSITE" id="PS50850">
    <property type="entry name" value="MFS"/>
    <property type="match status" value="1"/>
</dbReference>
<feature type="transmembrane region" description="Helical" evidence="6">
    <location>
        <begin position="320"/>
        <end position="342"/>
    </location>
</feature>
<feature type="transmembrane region" description="Helical" evidence="6">
    <location>
        <begin position="286"/>
        <end position="308"/>
    </location>
</feature>
<evidence type="ECO:0000256" key="2">
    <source>
        <dbReference type="ARBA" id="ARBA00022448"/>
    </source>
</evidence>
<organism evidence="8 9">
    <name type="scientific">Melittangium boletus DSM 14713</name>
    <dbReference type="NCBI Taxonomy" id="1294270"/>
    <lineage>
        <taxon>Bacteria</taxon>
        <taxon>Pseudomonadati</taxon>
        <taxon>Myxococcota</taxon>
        <taxon>Myxococcia</taxon>
        <taxon>Myxococcales</taxon>
        <taxon>Cystobacterineae</taxon>
        <taxon>Archangiaceae</taxon>
        <taxon>Melittangium</taxon>
    </lineage>
</organism>
<feature type="transmembrane region" description="Helical" evidence="6">
    <location>
        <begin position="20"/>
        <end position="45"/>
    </location>
</feature>
<dbReference type="Proteomes" id="UP000217289">
    <property type="component" value="Chromosome"/>
</dbReference>
<feature type="domain" description="Major facilitator superfamily (MFS) profile" evidence="7">
    <location>
        <begin position="27"/>
        <end position="441"/>
    </location>
</feature>
<feature type="transmembrane region" description="Helical" evidence="6">
    <location>
        <begin position="254"/>
        <end position="280"/>
    </location>
</feature>
<comment type="subcellular location">
    <subcellularLocation>
        <location evidence="1">Membrane</location>
        <topology evidence="1">Multi-pass membrane protein</topology>
    </subcellularLocation>
</comment>
<feature type="transmembrane region" description="Helical" evidence="6">
    <location>
        <begin position="65"/>
        <end position="82"/>
    </location>
</feature>
<feature type="transmembrane region" description="Helical" evidence="6">
    <location>
        <begin position="195"/>
        <end position="216"/>
    </location>
</feature>
<dbReference type="AlphaFoldDB" id="A0A250IN40"/>
<dbReference type="EMBL" id="CP022163">
    <property type="protein sequence ID" value="ATB33169.1"/>
    <property type="molecule type" value="Genomic_DNA"/>
</dbReference>
<keyword evidence="5 6" id="KW-0472">Membrane</keyword>
<proteinExistence type="predicted"/>
<reference evidence="8 9" key="1">
    <citation type="submission" date="2017-06" db="EMBL/GenBank/DDBJ databases">
        <authorList>
            <person name="Kim H.J."/>
            <person name="Triplett B.A."/>
        </authorList>
    </citation>
    <scope>NUCLEOTIDE SEQUENCE [LARGE SCALE GENOMIC DNA]</scope>
    <source>
        <strain evidence="8 9">DSM 14713</strain>
    </source>
</reference>
<keyword evidence="4 6" id="KW-1133">Transmembrane helix</keyword>
<dbReference type="GO" id="GO:0022857">
    <property type="term" value="F:transmembrane transporter activity"/>
    <property type="evidence" value="ECO:0007669"/>
    <property type="project" value="InterPro"/>
</dbReference>
<dbReference type="Gene3D" id="1.20.1250.20">
    <property type="entry name" value="MFS general substrate transporter like domains"/>
    <property type="match status" value="1"/>
</dbReference>
<dbReference type="PANTHER" id="PTHR23505">
    <property type="entry name" value="SPINSTER"/>
    <property type="match status" value="1"/>
</dbReference>
<feature type="transmembrane region" description="Helical" evidence="6">
    <location>
        <begin position="118"/>
        <end position="140"/>
    </location>
</feature>
<evidence type="ECO:0000256" key="1">
    <source>
        <dbReference type="ARBA" id="ARBA00004141"/>
    </source>
</evidence>
<feature type="transmembrane region" description="Helical" evidence="6">
    <location>
        <begin position="416"/>
        <end position="436"/>
    </location>
</feature>
<evidence type="ECO:0000256" key="4">
    <source>
        <dbReference type="ARBA" id="ARBA00022989"/>
    </source>
</evidence>
<evidence type="ECO:0000256" key="3">
    <source>
        <dbReference type="ARBA" id="ARBA00022692"/>
    </source>
</evidence>
<keyword evidence="9" id="KW-1185">Reference proteome</keyword>
<evidence type="ECO:0000256" key="6">
    <source>
        <dbReference type="SAM" id="Phobius"/>
    </source>
</evidence>
<dbReference type="SUPFAM" id="SSF103473">
    <property type="entry name" value="MFS general substrate transporter"/>
    <property type="match status" value="1"/>
</dbReference>
<feature type="transmembrane region" description="Helical" evidence="6">
    <location>
        <begin position="348"/>
        <end position="370"/>
    </location>
</feature>
<dbReference type="InterPro" id="IPR011701">
    <property type="entry name" value="MFS"/>
</dbReference>
<dbReference type="InterPro" id="IPR036259">
    <property type="entry name" value="MFS_trans_sf"/>
</dbReference>
<dbReference type="PANTHER" id="PTHR23505:SF79">
    <property type="entry name" value="PROTEIN SPINSTER"/>
    <property type="match status" value="1"/>
</dbReference>
<keyword evidence="2" id="KW-0813">Transport</keyword>
<gene>
    <name evidence="8" type="ORF">MEBOL_006658</name>
</gene>
<protein>
    <submittedName>
        <fullName evidence="8">MFS transporter</fullName>
    </submittedName>
</protein>
<dbReference type="GO" id="GO:0016020">
    <property type="term" value="C:membrane"/>
    <property type="evidence" value="ECO:0007669"/>
    <property type="project" value="UniProtKB-SubCell"/>
</dbReference>
<evidence type="ECO:0000313" key="9">
    <source>
        <dbReference type="Proteomes" id="UP000217289"/>
    </source>
</evidence>
<accession>A0A250IN40</accession>
<dbReference type="InterPro" id="IPR044770">
    <property type="entry name" value="MFS_spinster-like"/>
</dbReference>
<feature type="transmembrane region" description="Helical" evidence="6">
    <location>
        <begin position="94"/>
        <end position="112"/>
    </location>
</feature>
<name>A0A250IN40_9BACT</name>
<dbReference type="KEGG" id="mbd:MEBOL_006658"/>
<feature type="transmembrane region" description="Helical" evidence="6">
    <location>
        <begin position="152"/>
        <end position="175"/>
    </location>
</feature>
<feature type="transmembrane region" description="Helical" evidence="6">
    <location>
        <begin position="382"/>
        <end position="404"/>
    </location>
</feature>
<evidence type="ECO:0000259" key="7">
    <source>
        <dbReference type="PROSITE" id="PS50850"/>
    </source>
</evidence>
<dbReference type="InterPro" id="IPR020846">
    <property type="entry name" value="MFS_dom"/>
</dbReference>
<sequence length="460" mass="48000">MQTDMSTATPSNNAPSSHPVLLGAWYGLATLILASICGNSVMQVMALLTEPLKQELSLSDTEIGALRGLGATLVVALASYPIGWLADRIDRRRIFAVCIFIWCAATAASGLARDYEMLFVFAMGISVGEAVLGPVTYSLIPDLFPPERRMLANSIFFVSQLLGYAVGLALGGLLIGAVERSHAALPAALASLSTWRIVFILVALPGIVLIPMMLAIPLREAARADSGAGTAAPGEHGGLLAYCRAHVRTLLSMFAGFGAIGAANFTVFGWIAVAIVRMFGATPAEVGVTLGQVFAVGSVLGVTAANLLAKRLARRDADAAPVRVAELGALTALAFSLLYLVATTPTQFYVIATFQIAASFGGLALSPTVNQGIAPARIRARMMALGGMFYIAFGALSPLVVGIISDALGPEPRNLLTAMMLVAVPGFVGGALLLRFGEGTLRRTMDSVKADDAAFMARLE</sequence>